<dbReference type="InterPro" id="IPR011250">
    <property type="entry name" value="OMP/PagP_B-barrel"/>
</dbReference>
<protein>
    <submittedName>
        <fullName evidence="2">Uncharacterized protein</fullName>
    </submittedName>
</protein>
<evidence type="ECO:0000313" key="3">
    <source>
        <dbReference type="Proteomes" id="UP001293791"/>
    </source>
</evidence>
<sequence>MNKKVILACSATLFYSASCLYAAKNENTLLSSFSYSANNNDPSVKLSASFSKLFAFLNYAYDHPQPPIDVLSASAMFVTSNNSDIGLELRYFANLEDQKPLSCSASFRYLFGYPNSRLRQYVKAAAGLYKQTFSESWKNELLKSGNELWRIDFLESTVSVVYAGIGIDFQIATNLFITAGIAADLQNIGNSTVTDILHNTNIILGIGIGFIF</sequence>
<comment type="caution">
    <text evidence="2">The sequence shown here is derived from an EMBL/GenBank/DDBJ whole genome shotgun (WGS) entry which is preliminary data.</text>
</comment>
<proteinExistence type="predicted"/>
<reference evidence="2 3" key="1">
    <citation type="submission" date="2023-02" db="EMBL/GenBank/DDBJ databases">
        <title>Host association and intracellularity evolved multiple times independently in the Rickettsiales.</title>
        <authorList>
            <person name="Castelli M."/>
            <person name="Nardi T."/>
            <person name="Gammuto L."/>
            <person name="Bellinzona G."/>
            <person name="Sabaneyeva E."/>
            <person name="Potekhin A."/>
            <person name="Serra V."/>
            <person name="Petroni G."/>
            <person name="Sassera D."/>
        </authorList>
    </citation>
    <scope>NUCLEOTIDE SEQUENCE [LARGE SCALE GENOMIC DNA]</scope>
    <source>
        <strain evidence="2 3">BOD18</strain>
    </source>
</reference>
<feature type="chain" id="PRO_5046472606" evidence="1">
    <location>
        <begin position="23"/>
        <end position="212"/>
    </location>
</feature>
<evidence type="ECO:0000256" key="1">
    <source>
        <dbReference type="SAM" id="SignalP"/>
    </source>
</evidence>
<feature type="signal peptide" evidence="1">
    <location>
        <begin position="1"/>
        <end position="22"/>
    </location>
</feature>
<dbReference type="RefSeq" id="WP_322498239.1">
    <property type="nucleotide sequence ID" value="NZ_JARGYT010000117.1"/>
</dbReference>
<accession>A0ABU5L9K1</accession>
<dbReference type="SUPFAM" id="SSF56925">
    <property type="entry name" value="OMPA-like"/>
    <property type="match status" value="1"/>
</dbReference>
<dbReference type="Proteomes" id="UP001293791">
    <property type="component" value="Unassembled WGS sequence"/>
</dbReference>
<dbReference type="EMBL" id="JARGYT010000117">
    <property type="protein sequence ID" value="MDZ5762796.1"/>
    <property type="molecule type" value="Genomic_DNA"/>
</dbReference>
<organism evidence="2 3">
    <name type="scientific">Candidatus Cyrtobacter comes</name>
    <dbReference type="NCBI Taxonomy" id="675776"/>
    <lineage>
        <taxon>Bacteria</taxon>
        <taxon>Pseudomonadati</taxon>
        <taxon>Pseudomonadota</taxon>
        <taxon>Alphaproteobacteria</taxon>
        <taxon>Rickettsiales</taxon>
        <taxon>Candidatus Midichloriaceae</taxon>
        <taxon>Candidatus Cyrtobacter</taxon>
    </lineage>
</organism>
<dbReference type="Gene3D" id="2.40.160.20">
    <property type="match status" value="1"/>
</dbReference>
<keyword evidence="1" id="KW-0732">Signal</keyword>
<name>A0ABU5L9K1_9RICK</name>
<evidence type="ECO:0000313" key="2">
    <source>
        <dbReference type="EMBL" id="MDZ5762796.1"/>
    </source>
</evidence>
<gene>
    <name evidence="2" type="ORF">Cyrtocomes_01191</name>
</gene>
<keyword evidence="3" id="KW-1185">Reference proteome</keyword>